<dbReference type="GeneID" id="9418081"/>
<dbReference type="Gene3D" id="2.160.20.10">
    <property type="entry name" value="Single-stranded right-handed beta-helix, Pectin lyase-like"/>
    <property type="match status" value="1"/>
</dbReference>
<dbReference type="HOGENOM" id="CLU_600801_0_0_2"/>
<protein>
    <recommendedName>
        <fullName evidence="6">Right handed beta helix domain-containing protein</fullName>
    </recommendedName>
</protein>
<reference evidence="2 4" key="1">
    <citation type="journal article" date="2010" name="J. Bacteriol.">
        <title>Complete genome sequence of Halalkalicoccus jeotgali B3(T), an extremely halophilic archaeon.</title>
        <authorList>
            <person name="Roh S.W."/>
            <person name="Nam Y.D."/>
            <person name="Nam S.H."/>
            <person name="Choi S.H."/>
            <person name="Park H.S."/>
            <person name="Bae J.W."/>
        </authorList>
    </citation>
    <scope>NUCLEOTIDE SEQUENCE [LARGE SCALE GENOMIC DNA]</scope>
    <source>
        <strain evidence="2">B3</strain>
        <strain evidence="4">DSM 18796 / CECT 7217 / JCM 14584 / KCTC 4019 / B3</strain>
    </source>
</reference>
<dbReference type="Proteomes" id="UP000000390">
    <property type="component" value="Chromosome"/>
</dbReference>
<dbReference type="EMBL" id="CP002062">
    <property type="protein sequence ID" value="ADJ13680.1"/>
    <property type="molecule type" value="Genomic_DNA"/>
</dbReference>
<dbReference type="OrthoDB" id="271979at2157"/>
<dbReference type="InterPro" id="IPR011050">
    <property type="entry name" value="Pectin_lyase_fold/virulence"/>
</dbReference>
<dbReference type="AlphaFoldDB" id="D8J599"/>
<sequence>MDRRAYLTLGLAAAAGAVGVGSSPVMASEDPAPSGEAVGGGEGYERTVSPADADAVVSTREELLSALDGGAGRTIYVADDATIDLSARRITIPGDVTLASGRGTDGSPGALITADERASRLFQVYEEGVRITGLRFRGHHVGYYDPSGGAWSNDSLALRAYADCEIDNCELYGWTHAAIGVGRHGSDPLDSAAHVHHCSIHDNMMAGLGYGVVVYRGDPLIEHNYFDGNRHSIAGGGGPGCSYEARHNLQGPNSLIFGFEMHSPGGDRIDVHHNTFELVENRGGSTTAAVAVRGTPASGARVVDNWFHNSTDPGSDRLADGSPVVQYDNDAGGDGWDEVTLSGNHFGRDEPPVDVGHPRETADVADTDAADNTSVLTVAGRGSTAQYAFEVSGEVEKSTAYGATINSYDSITGSRVTGRTTNEPDSFAIAGEITDFEASVPVDVAIDGETVDLAP</sequence>
<evidence type="ECO:0000313" key="4">
    <source>
        <dbReference type="Proteomes" id="UP000000390"/>
    </source>
</evidence>
<keyword evidence="5" id="KW-1185">Reference proteome</keyword>
<dbReference type="eggNOG" id="arCOG09176">
    <property type="taxonomic scope" value="Archaea"/>
</dbReference>
<dbReference type="EMBL" id="AOHV01000042">
    <property type="protein sequence ID" value="ELY34273.1"/>
    <property type="molecule type" value="Genomic_DNA"/>
</dbReference>
<dbReference type="Proteomes" id="UP000011645">
    <property type="component" value="Unassembled WGS sequence"/>
</dbReference>
<organism evidence="2 4">
    <name type="scientific">Halalkalicoccus jeotgali (strain DSM 18796 / CECT 7217 / JCM 14584 / KCTC 4019 / B3)</name>
    <dbReference type="NCBI Taxonomy" id="795797"/>
    <lineage>
        <taxon>Archaea</taxon>
        <taxon>Methanobacteriati</taxon>
        <taxon>Methanobacteriota</taxon>
        <taxon>Stenosarchaea group</taxon>
        <taxon>Halobacteria</taxon>
        <taxon>Halobacteriales</taxon>
        <taxon>Halococcaceae</taxon>
        <taxon>Halalkalicoccus</taxon>
    </lineage>
</organism>
<evidence type="ECO:0000256" key="1">
    <source>
        <dbReference type="SAM" id="MobiDB-lite"/>
    </source>
</evidence>
<dbReference type="SUPFAM" id="SSF51126">
    <property type="entry name" value="Pectin lyase-like"/>
    <property type="match status" value="1"/>
</dbReference>
<evidence type="ECO:0008006" key="6">
    <source>
        <dbReference type="Google" id="ProtNLM"/>
    </source>
</evidence>
<feature type="region of interest" description="Disordered" evidence="1">
    <location>
        <begin position="21"/>
        <end position="45"/>
    </location>
</feature>
<dbReference type="RefSeq" id="WP_008418686.1">
    <property type="nucleotide sequence ID" value="NC_014297.1"/>
</dbReference>
<dbReference type="PATRIC" id="fig|795797.18.peg.289"/>
<evidence type="ECO:0000313" key="5">
    <source>
        <dbReference type="Proteomes" id="UP000011645"/>
    </source>
</evidence>
<reference evidence="3 5" key="2">
    <citation type="journal article" date="2014" name="PLoS Genet.">
        <title>Phylogenetically driven sequencing of extremely halophilic archaea reveals strategies for static and dynamic osmo-response.</title>
        <authorList>
            <person name="Becker E.A."/>
            <person name="Seitzer P.M."/>
            <person name="Tritt A."/>
            <person name="Larsen D."/>
            <person name="Krusor M."/>
            <person name="Yao A.I."/>
            <person name="Wu D."/>
            <person name="Madern D."/>
            <person name="Eisen J.A."/>
            <person name="Darling A.E."/>
            <person name="Facciotti M.T."/>
        </authorList>
    </citation>
    <scope>NUCLEOTIDE SEQUENCE [LARGE SCALE GENOMIC DNA]</scope>
    <source>
        <strain evidence="3">B3</strain>
        <strain evidence="5">DSM 18796 / CECT 7217 / JCM 14584 / KCTC 4019 / B3</strain>
    </source>
</reference>
<proteinExistence type="predicted"/>
<evidence type="ECO:0000313" key="2">
    <source>
        <dbReference type="EMBL" id="ADJ13680.1"/>
    </source>
</evidence>
<evidence type="ECO:0000313" key="3">
    <source>
        <dbReference type="EMBL" id="ELY34273.1"/>
    </source>
</evidence>
<name>D8J599_HALJB</name>
<gene>
    <name evidence="2" type="ordered locus">HacjB3_01435</name>
    <name evidence="3" type="ORF">C497_17887</name>
</gene>
<accession>D8J599</accession>
<dbReference type="STRING" id="795797.HacjB3_01435"/>
<dbReference type="InterPro" id="IPR012334">
    <property type="entry name" value="Pectin_lyas_fold"/>
</dbReference>
<dbReference type="KEGG" id="hje:HacjB3_01435"/>